<dbReference type="PANTHER" id="PTHR46123:SF3">
    <property type="entry name" value="DOUBLE HOMEOBOX PROTEIN 1-RELATED"/>
    <property type="match status" value="1"/>
</dbReference>
<evidence type="ECO:0000259" key="8">
    <source>
        <dbReference type="PROSITE" id="PS50071"/>
    </source>
</evidence>
<gene>
    <name evidence="10" type="primary">LOC101375638</name>
</gene>
<dbReference type="Gene3D" id="1.10.10.60">
    <property type="entry name" value="Homeodomain-like"/>
    <property type="match status" value="1"/>
</dbReference>
<reference evidence="10" key="1">
    <citation type="submission" date="2025-08" db="UniProtKB">
        <authorList>
            <consortium name="RefSeq"/>
        </authorList>
    </citation>
    <scope>IDENTIFICATION</scope>
</reference>
<evidence type="ECO:0000256" key="4">
    <source>
        <dbReference type="ARBA" id="ARBA00023242"/>
    </source>
</evidence>
<evidence type="ECO:0000256" key="1">
    <source>
        <dbReference type="ARBA" id="ARBA00004123"/>
    </source>
</evidence>
<organism evidence="9 10">
    <name type="scientific">Odobenus rosmarus divergens</name>
    <name type="common">Pacific walrus</name>
    <dbReference type="NCBI Taxonomy" id="9708"/>
    <lineage>
        <taxon>Eukaryota</taxon>
        <taxon>Metazoa</taxon>
        <taxon>Chordata</taxon>
        <taxon>Craniata</taxon>
        <taxon>Vertebrata</taxon>
        <taxon>Euteleostomi</taxon>
        <taxon>Mammalia</taxon>
        <taxon>Eutheria</taxon>
        <taxon>Laurasiatheria</taxon>
        <taxon>Carnivora</taxon>
        <taxon>Caniformia</taxon>
        <taxon>Pinnipedia</taxon>
        <taxon>Odobenidae</taxon>
        <taxon>Odobenus</taxon>
    </lineage>
</organism>
<feature type="region of interest" description="Disordered" evidence="7">
    <location>
        <begin position="66"/>
        <end position="90"/>
    </location>
</feature>
<evidence type="ECO:0000256" key="7">
    <source>
        <dbReference type="SAM" id="MobiDB-lite"/>
    </source>
</evidence>
<dbReference type="Pfam" id="PF00046">
    <property type="entry name" value="Homeodomain"/>
    <property type="match status" value="1"/>
</dbReference>
<keyword evidence="3 5" id="KW-0371">Homeobox</keyword>
<feature type="domain" description="Homeobox" evidence="8">
    <location>
        <begin position="23"/>
        <end position="66"/>
    </location>
</feature>
<evidence type="ECO:0000256" key="5">
    <source>
        <dbReference type="PROSITE-ProRule" id="PRU00108"/>
    </source>
</evidence>
<comment type="subcellular location">
    <subcellularLocation>
        <location evidence="1 5 6">Nucleus</location>
    </subcellularLocation>
</comment>
<dbReference type="InterPro" id="IPR051306">
    <property type="entry name" value="Homeobox_regulator"/>
</dbReference>
<protein>
    <submittedName>
        <fullName evidence="10">Double homeobox protein 3-like</fullName>
    </submittedName>
</protein>
<evidence type="ECO:0000256" key="2">
    <source>
        <dbReference type="ARBA" id="ARBA00023125"/>
    </source>
</evidence>
<dbReference type="InterPro" id="IPR001356">
    <property type="entry name" value="HD"/>
</dbReference>
<name>A0A9B0M580_ODORO</name>
<dbReference type="GO" id="GO:0000981">
    <property type="term" value="F:DNA-binding transcription factor activity, RNA polymerase II-specific"/>
    <property type="evidence" value="ECO:0007669"/>
    <property type="project" value="TreeGrafter"/>
</dbReference>
<dbReference type="SMART" id="SM00389">
    <property type="entry name" value="HOX"/>
    <property type="match status" value="1"/>
</dbReference>
<proteinExistence type="predicted"/>
<evidence type="ECO:0000256" key="6">
    <source>
        <dbReference type="RuleBase" id="RU000682"/>
    </source>
</evidence>
<accession>A0A9B0M580</accession>
<dbReference type="CDD" id="cd00086">
    <property type="entry name" value="homeodomain"/>
    <property type="match status" value="1"/>
</dbReference>
<feature type="non-terminal residue" evidence="10">
    <location>
        <position position="1"/>
    </location>
</feature>
<dbReference type="GO" id="GO:0000977">
    <property type="term" value="F:RNA polymerase II transcription regulatory region sequence-specific DNA binding"/>
    <property type="evidence" value="ECO:0007669"/>
    <property type="project" value="TreeGrafter"/>
</dbReference>
<feature type="compositionally biased region" description="Low complexity" evidence="7">
    <location>
        <begin position="75"/>
        <end position="87"/>
    </location>
</feature>
<keyword evidence="9" id="KW-1185">Reference proteome</keyword>
<evidence type="ECO:0000313" key="9">
    <source>
        <dbReference type="Proteomes" id="UP000245340"/>
    </source>
</evidence>
<keyword evidence="2 5" id="KW-0238">DNA-binding</keyword>
<dbReference type="Proteomes" id="UP000245340">
    <property type="component" value="Unplaced"/>
</dbReference>
<dbReference type="InterPro" id="IPR009057">
    <property type="entry name" value="Homeodomain-like_sf"/>
</dbReference>
<keyword evidence="4 5" id="KW-0539">Nucleus</keyword>
<evidence type="ECO:0000313" key="10">
    <source>
        <dbReference type="RefSeq" id="XP_004416849.1"/>
    </source>
</evidence>
<dbReference type="PANTHER" id="PTHR46123">
    <property type="entry name" value="MIX-TYPE HOMEOBOX GENE 1-RELATED"/>
    <property type="match status" value="1"/>
</dbReference>
<dbReference type="RefSeq" id="XP_004416849.1">
    <property type="nucleotide sequence ID" value="XM_004416792.1"/>
</dbReference>
<dbReference type="AlphaFoldDB" id="A0A9B0M580"/>
<feature type="DNA-binding region" description="Homeobox" evidence="5">
    <location>
        <begin position="25"/>
        <end position="67"/>
    </location>
</feature>
<dbReference type="PROSITE" id="PS50071">
    <property type="entry name" value="HOMEOBOX_2"/>
    <property type="match status" value="1"/>
</dbReference>
<dbReference type="SUPFAM" id="SSF46689">
    <property type="entry name" value="Homeodomain-like"/>
    <property type="match status" value="1"/>
</dbReference>
<dbReference type="GO" id="GO:0005634">
    <property type="term" value="C:nucleus"/>
    <property type="evidence" value="ECO:0007669"/>
    <property type="project" value="UniProtKB-SubCell"/>
</dbReference>
<evidence type="ECO:0000256" key="3">
    <source>
        <dbReference type="ARBA" id="ARBA00023155"/>
    </source>
</evidence>
<sequence length="189" mass="20845">APSHADPDGGRLFGSRRSKEGALHTLFQQNLYPGIATRERLAQELDIPESRIQVWFQSQRTRQIRQSRLESAKAQGEGPPHGQEQPPAWTQVNSPSYKTALLLSFSLTQELPCVWQEGLAEEPMTTGSSRLSVPRGEQCACTAWWAGALFLGKKGFESSSPETVGRTESSSGVTSDFRSKHCLVWMGPC</sequence>